<keyword evidence="10 12" id="KW-0630">Potassium</keyword>
<evidence type="ECO:0000256" key="12">
    <source>
        <dbReference type="HAMAP-Rule" id="MF_03215"/>
    </source>
</evidence>
<dbReference type="GO" id="GO:0004747">
    <property type="term" value="F:ribokinase activity"/>
    <property type="evidence" value="ECO:0007669"/>
    <property type="project" value="UniProtKB-UniRule"/>
</dbReference>
<feature type="active site" description="Proton acceptor" evidence="12">
    <location>
        <position position="269"/>
    </location>
</feature>
<evidence type="ECO:0000313" key="15">
    <source>
        <dbReference type="Proteomes" id="UP000799766"/>
    </source>
</evidence>
<evidence type="ECO:0000256" key="8">
    <source>
        <dbReference type="ARBA" id="ARBA00022840"/>
    </source>
</evidence>
<comment type="similarity">
    <text evidence="1">Belongs to the carbohydrate kinase pfkB family.</text>
</comment>
<dbReference type="InterPro" id="IPR011877">
    <property type="entry name" value="Ribokinase"/>
</dbReference>
<dbReference type="AlphaFoldDB" id="A0A6A6NVE6"/>
<evidence type="ECO:0000256" key="10">
    <source>
        <dbReference type="ARBA" id="ARBA00022958"/>
    </source>
</evidence>
<evidence type="ECO:0000256" key="11">
    <source>
        <dbReference type="ARBA" id="ARBA00023277"/>
    </source>
</evidence>
<comment type="function">
    <text evidence="12">Catalyzes the phosphorylation of ribose at O-5 in a reaction requiring ATP and magnesium. The resulting D-ribose-5-phosphate can then be used either for sythesis of nucleotides, histidine, and tryptophan, or as a component of the pentose phosphate pathway.</text>
</comment>
<dbReference type="CDD" id="cd01174">
    <property type="entry name" value="ribokinase"/>
    <property type="match status" value="1"/>
</dbReference>
<evidence type="ECO:0000256" key="3">
    <source>
        <dbReference type="ARBA" id="ARBA00016943"/>
    </source>
</evidence>
<dbReference type="InterPro" id="IPR011611">
    <property type="entry name" value="PfkB_dom"/>
</dbReference>
<evidence type="ECO:0000256" key="9">
    <source>
        <dbReference type="ARBA" id="ARBA00022842"/>
    </source>
</evidence>
<dbReference type="GO" id="GO:0005737">
    <property type="term" value="C:cytoplasm"/>
    <property type="evidence" value="ECO:0007669"/>
    <property type="project" value="UniProtKB-SubCell"/>
</dbReference>
<dbReference type="Pfam" id="PF00294">
    <property type="entry name" value="PfkB"/>
    <property type="match status" value="1"/>
</dbReference>
<dbReference type="PANTHER" id="PTHR10584">
    <property type="entry name" value="SUGAR KINASE"/>
    <property type="match status" value="1"/>
</dbReference>
<feature type="binding site" evidence="12">
    <location>
        <position position="306"/>
    </location>
    <ligand>
        <name>K(+)</name>
        <dbReference type="ChEBI" id="CHEBI:29103"/>
    </ligand>
</feature>
<feature type="binding site" evidence="12">
    <location>
        <begin position="268"/>
        <end position="269"/>
    </location>
    <ligand>
        <name>ATP</name>
        <dbReference type="ChEBI" id="CHEBI:30616"/>
    </ligand>
</feature>
<dbReference type="Proteomes" id="UP000799766">
    <property type="component" value="Unassembled WGS sequence"/>
</dbReference>
<sequence>MDVPKISVIGSLNVDLVTRTARIPEPGETLKSRGFSIGFGGKGANQAVACARLSRSKSEVGKPSVDVRMVGVVGSDLYAGDFLESLQKDGIQTDHIQRLEGEKTGTAVIIVEEDTGENRILFSPGANYAVRSEGLVAPDTDVAVLQLEMPLDTVLRSIEQLKQIGSEVVFNPAPAVPLPDGVYNGLGHLVVNETEAAILSDKQPEDITPSANLTEVAEIFIKRGVQNVIITLGGQGVFYHTAKLSATSKPGSLVPALKVKVVDTTAAGDTFLGAYACALAQSKGKGFNIAEAIDFANRAASITVQRPGAQAAIPWADEVS</sequence>
<feature type="binding site" evidence="12">
    <location>
        <position position="148"/>
    </location>
    <ligand>
        <name>substrate</name>
    </ligand>
</feature>
<dbReference type="GO" id="GO:0019303">
    <property type="term" value="P:D-ribose catabolic process"/>
    <property type="evidence" value="ECO:0007669"/>
    <property type="project" value="UniProtKB-UniRule"/>
</dbReference>
<protein>
    <recommendedName>
        <fullName evidence="3 12">Ribokinase</fullName>
        <shortName evidence="12">RK</shortName>
        <ecNumber evidence="2 12">2.7.1.15</ecNumber>
    </recommendedName>
</protein>
<dbReference type="PRINTS" id="PR00990">
    <property type="entry name" value="RIBOKINASE"/>
</dbReference>
<accession>A0A6A6NVE6</accession>
<gene>
    <name evidence="14" type="ORF">BDY21DRAFT_349423</name>
</gene>
<evidence type="ECO:0000256" key="2">
    <source>
        <dbReference type="ARBA" id="ARBA00012035"/>
    </source>
</evidence>
<dbReference type="InterPro" id="IPR002173">
    <property type="entry name" value="Carboh/pur_kinase_PfkB_CS"/>
</dbReference>
<evidence type="ECO:0000259" key="13">
    <source>
        <dbReference type="Pfam" id="PF00294"/>
    </source>
</evidence>
<feature type="binding site" evidence="12">
    <location>
        <begin position="231"/>
        <end position="236"/>
    </location>
    <ligand>
        <name>ATP</name>
        <dbReference type="ChEBI" id="CHEBI:30616"/>
    </ligand>
</feature>
<dbReference type="EMBL" id="MU001686">
    <property type="protein sequence ID" value="KAF2455457.1"/>
    <property type="molecule type" value="Genomic_DNA"/>
</dbReference>
<dbReference type="PANTHER" id="PTHR10584:SF166">
    <property type="entry name" value="RIBOKINASE"/>
    <property type="match status" value="1"/>
</dbReference>
<comment type="subunit">
    <text evidence="12">Homodimer.</text>
</comment>
<keyword evidence="12" id="KW-0963">Cytoplasm</keyword>
<dbReference type="GO" id="GO:0005634">
    <property type="term" value="C:nucleus"/>
    <property type="evidence" value="ECO:0007669"/>
    <property type="project" value="UniProtKB-SubCell"/>
</dbReference>
<dbReference type="Gene3D" id="3.40.1190.20">
    <property type="match status" value="1"/>
</dbReference>
<dbReference type="InterPro" id="IPR029056">
    <property type="entry name" value="Ribokinase-like"/>
</dbReference>
<comment type="catalytic activity">
    <reaction evidence="12">
        <text>D-ribose + ATP = D-ribose 5-phosphate + ADP + H(+)</text>
        <dbReference type="Rhea" id="RHEA:13697"/>
        <dbReference type="ChEBI" id="CHEBI:15378"/>
        <dbReference type="ChEBI" id="CHEBI:30616"/>
        <dbReference type="ChEBI" id="CHEBI:47013"/>
        <dbReference type="ChEBI" id="CHEBI:78346"/>
        <dbReference type="ChEBI" id="CHEBI:456216"/>
        <dbReference type="EC" id="2.7.1.15"/>
    </reaction>
</comment>
<dbReference type="OrthoDB" id="415590at2759"/>
<evidence type="ECO:0000256" key="7">
    <source>
        <dbReference type="ARBA" id="ARBA00022777"/>
    </source>
</evidence>
<keyword evidence="6 12" id="KW-0547">Nucleotide-binding</keyword>
<organism evidence="14 15">
    <name type="scientific">Lineolata rhizophorae</name>
    <dbReference type="NCBI Taxonomy" id="578093"/>
    <lineage>
        <taxon>Eukaryota</taxon>
        <taxon>Fungi</taxon>
        <taxon>Dikarya</taxon>
        <taxon>Ascomycota</taxon>
        <taxon>Pezizomycotina</taxon>
        <taxon>Dothideomycetes</taxon>
        <taxon>Dothideomycetes incertae sedis</taxon>
        <taxon>Lineolatales</taxon>
        <taxon>Lineolataceae</taxon>
        <taxon>Lineolata</taxon>
    </lineage>
</organism>
<keyword evidence="4 12" id="KW-0808">Transferase</keyword>
<keyword evidence="12" id="KW-0539">Nucleus</keyword>
<comment type="similarity">
    <text evidence="12">Belongs to the carbohydrate kinase PfkB family. Ribokinase subfamily.</text>
</comment>
<feature type="binding site" evidence="12">
    <location>
        <position position="265"/>
    </location>
    <ligand>
        <name>K(+)</name>
        <dbReference type="ChEBI" id="CHEBI:29103"/>
    </ligand>
</feature>
<dbReference type="EC" id="2.7.1.15" evidence="2 12"/>
<feature type="binding site" evidence="12">
    <location>
        <position position="269"/>
    </location>
    <ligand>
        <name>substrate</name>
    </ligand>
</feature>
<dbReference type="UniPathway" id="UPA00916">
    <property type="reaction ID" value="UER00889"/>
</dbReference>
<feature type="binding site" evidence="12">
    <location>
        <position position="303"/>
    </location>
    <ligand>
        <name>K(+)</name>
        <dbReference type="ChEBI" id="CHEBI:29103"/>
    </ligand>
</feature>
<keyword evidence="7 12" id="KW-0418">Kinase</keyword>
<reference evidence="14" key="1">
    <citation type="journal article" date="2020" name="Stud. Mycol.">
        <title>101 Dothideomycetes genomes: a test case for predicting lifestyles and emergence of pathogens.</title>
        <authorList>
            <person name="Haridas S."/>
            <person name="Albert R."/>
            <person name="Binder M."/>
            <person name="Bloem J."/>
            <person name="Labutti K."/>
            <person name="Salamov A."/>
            <person name="Andreopoulos B."/>
            <person name="Baker S."/>
            <person name="Barry K."/>
            <person name="Bills G."/>
            <person name="Bluhm B."/>
            <person name="Cannon C."/>
            <person name="Castanera R."/>
            <person name="Culley D."/>
            <person name="Daum C."/>
            <person name="Ezra D."/>
            <person name="Gonzalez J."/>
            <person name="Henrissat B."/>
            <person name="Kuo A."/>
            <person name="Liang C."/>
            <person name="Lipzen A."/>
            <person name="Lutzoni F."/>
            <person name="Magnuson J."/>
            <person name="Mondo S."/>
            <person name="Nolan M."/>
            <person name="Ohm R."/>
            <person name="Pangilinan J."/>
            <person name="Park H.-J."/>
            <person name="Ramirez L."/>
            <person name="Alfaro M."/>
            <person name="Sun H."/>
            <person name="Tritt A."/>
            <person name="Yoshinaga Y."/>
            <person name="Zwiers L.-H."/>
            <person name="Turgeon B."/>
            <person name="Goodwin S."/>
            <person name="Spatafora J."/>
            <person name="Crous P."/>
            <person name="Grigoriev I."/>
        </authorList>
    </citation>
    <scope>NUCLEOTIDE SEQUENCE</scope>
    <source>
        <strain evidence="14">ATCC 16933</strain>
    </source>
</reference>
<feature type="binding site" evidence="12">
    <location>
        <begin position="41"/>
        <end position="45"/>
    </location>
    <ligand>
        <name>substrate</name>
    </ligand>
</feature>
<keyword evidence="11 12" id="KW-0119">Carbohydrate metabolism</keyword>
<feature type="binding site" evidence="12">
    <location>
        <position position="263"/>
    </location>
    <ligand>
        <name>K(+)</name>
        <dbReference type="ChEBI" id="CHEBI:29103"/>
    </ligand>
</feature>
<dbReference type="GO" id="GO:0005524">
    <property type="term" value="F:ATP binding"/>
    <property type="evidence" value="ECO:0007669"/>
    <property type="project" value="UniProtKB-UniRule"/>
</dbReference>
<dbReference type="HAMAP" id="MF_01987">
    <property type="entry name" value="Ribokinase"/>
    <property type="match status" value="1"/>
</dbReference>
<keyword evidence="5 12" id="KW-0479">Metal-binding</keyword>
<dbReference type="InterPro" id="IPR002139">
    <property type="entry name" value="Ribo/fructo_kinase"/>
</dbReference>
<dbReference type="PROSITE" id="PS00584">
    <property type="entry name" value="PFKB_KINASES_2"/>
    <property type="match status" value="1"/>
</dbReference>
<dbReference type="GO" id="GO:0046872">
    <property type="term" value="F:metal ion binding"/>
    <property type="evidence" value="ECO:0007669"/>
    <property type="project" value="UniProtKB-KW"/>
</dbReference>
<proteinExistence type="inferred from homology"/>
<keyword evidence="8 12" id="KW-0067">ATP-binding</keyword>
<feature type="domain" description="Carbohydrate kinase PfkB" evidence="13">
    <location>
        <begin position="5"/>
        <end position="315"/>
    </location>
</feature>
<name>A0A6A6NVE6_9PEZI</name>
<keyword evidence="9 12" id="KW-0460">Magnesium</keyword>
<evidence type="ECO:0000256" key="4">
    <source>
        <dbReference type="ARBA" id="ARBA00022679"/>
    </source>
</evidence>
<comment type="cofactor">
    <cofactor evidence="12">
        <name>Mg(2+)</name>
        <dbReference type="ChEBI" id="CHEBI:18420"/>
    </cofactor>
    <text evidence="12">Requires a divalent cation, most likely magnesium in vivo, as an electrophilic catalyst to aid phosphoryl group transfer. It is the chelate of the metal and the nucleotide that is the actual substrate.</text>
</comment>
<evidence type="ECO:0000256" key="6">
    <source>
        <dbReference type="ARBA" id="ARBA00022741"/>
    </source>
</evidence>
<comment type="activity regulation">
    <text evidence="12">Activated by a monovalent cation that binds near, but not in, the active site. The most likely occupant of the site in vivo is potassium. Ion binding induces a conformational change that may alter substrate affinity.</text>
</comment>
<evidence type="ECO:0000256" key="1">
    <source>
        <dbReference type="ARBA" id="ARBA00005380"/>
    </source>
</evidence>
<comment type="subcellular location">
    <subcellularLocation>
        <location evidence="12">Cytoplasm</location>
    </subcellularLocation>
    <subcellularLocation>
        <location evidence="12">Nucleus</location>
    </subcellularLocation>
</comment>
<feature type="binding site" evidence="12">
    <location>
        <position position="297"/>
    </location>
    <ligand>
        <name>ATP</name>
        <dbReference type="ChEBI" id="CHEBI:30616"/>
    </ligand>
</feature>
<dbReference type="SUPFAM" id="SSF53613">
    <property type="entry name" value="Ribokinase-like"/>
    <property type="match status" value="1"/>
</dbReference>
<evidence type="ECO:0000313" key="14">
    <source>
        <dbReference type="EMBL" id="KAF2455457.1"/>
    </source>
</evidence>
<evidence type="ECO:0000256" key="5">
    <source>
        <dbReference type="ARBA" id="ARBA00022723"/>
    </source>
</evidence>
<feature type="binding site" evidence="12">
    <location>
        <position position="308"/>
    </location>
    <ligand>
        <name>K(+)</name>
        <dbReference type="ChEBI" id="CHEBI:29103"/>
    </ligand>
</feature>
<keyword evidence="15" id="KW-1185">Reference proteome</keyword>
<comment type="caution">
    <text evidence="12">Lacks conserved residue(s) required for the propagation of feature annotation.</text>
</comment>
<feature type="binding site" evidence="12">
    <location>
        <begin position="13"/>
        <end position="15"/>
    </location>
    <ligand>
        <name>substrate</name>
    </ligand>
</feature>
<comment type="pathway">
    <text evidence="12">Carbohydrate metabolism; D-ribose degradation; D-ribose 5-phosphate from beta-D-ribopyranose: step 2/2.</text>
</comment>
<feature type="binding site" evidence="12">
    <location>
        <position position="192"/>
    </location>
    <ligand>
        <name>ATP</name>
        <dbReference type="ChEBI" id="CHEBI:30616"/>
    </ligand>
</feature>